<comment type="subcellular location">
    <subcellularLocation>
        <location evidence="1">Membrane</location>
        <topology evidence="1">Multi-pass membrane protein</topology>
    </subcellularLocation>
</comment>
<evidence type="ECO:0000256" key="7">
    <source>
        <dbReference type="ARBA" id="ARBA00023136"/>
    </source>
</evidence>
<evidence type="ECO:0000256" key="3">
    <source>
        <dbReference type="ARBA" id="ARBA00007282"/>
    </source>
</evidence>
<keyword evidence="6 8" id="KW-1133">Transmembrane helix</keyword>
<keyword evidence="4 10" id="KW-0808">Transferase</keyword>
<dbReference type="AlphaFoldDB" id="A0AAV0BCJ1"/>
<keyword evidence="5 8" id="KW-0812">Transmembrane</keyword>
<feature type="transmembrane region" description="Helical" evidence="8">
    <location>
        <begin position="197"/>
        <end position="215"/>
    </location>
</feature>
<accession>A0AAV0BCJ1</accession>
<dbReference type="InterPro" id="IPR044851">
    <property type="entry name" value="Wax_synthase"/>
</dbReference>
<dbReference type="Pfam" id="PF13813">
    <property type="entry name" value="MBOAT_2"/>
    <property type="match status" value="1"/>
</dbReference>
<evidence type="ECO:0000256" key="8">
    <source>
        <dbReference type="SAM" id="Phobius"/>
    </source>
</evidence>
<dbReference type="PANTHER" id="PTHR31595:SF57">
    <property type="entry name" value="OS04G0481900 PROTEIN"/>
    <property type="match status" value="1"/>
</dbReference>
<evidence type="ECO:0000256" key="1">
    <source>
        <dbReference type="ARBA" id="ARBA00004141"/>
    </source>
</evidence>
<evidence type="ECO:0000313" key="10">
    <source>
        <dbReference type="EMBL" id="CAH7685004.1"/>
    </source>
</evidence>
<comment type="caution">
    <text evidence="10">The sequence shown here is derived from an EMBL/GenBank/DDBJ whole genome shotgun (WGS) entry which is preliminary data.</text>
</comment>
<feature type="domain" description="Wax synthase" evidence="9">
    <location>
        <begin position="295"/>
        <end position="377"/>
    </location>
</feature>
<dbReference type="PANTHER" id="PTHR31595">
    <property type="entry name" value="LONG-CHAIN-ALCOHOL O-FATTY-ACYLTRANSFERASE 3-RELATED"/>
    <property type="match status" value="1"/>
</dbReference>
<feature type="transmembrane region" description="Helical" evidence="8">
    <location>
        <begin position="80"/>
        <end position="99"/>
    </location>
</feature>
<evidence type="ECO:0000259" key="9">
    <source>
        <dbReference type="Pfam" id="PF13813"/>
    </source>
</evidence>
<feature type="transmembrane region" description="Helical" evidence="8">
    <location>
        <begin position="345"/>
        <end position="364"/>
    </location>
</feature>
<dbReference type="Proteomes" id="UP001153365">
    <property type="component" value="Unassembled WGS sequence"/>
</dbReference>
<comment type="similarity">
    <text evidence="3">Belongs to the wax synthase family.</text>
</comment>
<evidence type="ECO:0000256" key="2">
    <source>
        <dbReference type="ARBA" id="ARBA00005179"/>
    </source>
</evidence>
<evidence type="ECO:0000256" key="6">
    <source>
        <dbReference type="ARBA" id="ARBA00022989"/>
    </source>
</evidence>
<dbReference type="EMBL" id="CALTRL010005699">
    <property type="protein sequence ID" value="CAH7685004.1"/>
    <property type="molecule type" value="Genomic_DNA"/>
</dbReference>
<feature type="transmembrane region" description="Helical" evidence="8">
    <location>
        <begin position="46"/>
        <end position="68"/>
    </location>
</feature>
<protein>
    <submittedName>
        <fullName evidence="10">Membrane bound O-acyl transferase family-domain-containing protein</fullName>
    </submittedName>
</protein>
<organism evidence="10 11">
    <name type="scientific">Phakopsora pachyrhizi</name>
    <name type="common">Asian soybean rust disease fungus</name>
    <dbReference type="NCBI Taxonomy" id="170000"/>
    <lineage>
        <taxon>Eukaryota</taxon>
        <taxon>Fungi</taxon>
        <taxon>Dikarya</taxon>
        <taxon>Basidiomycota</taxon>
        <taxon>Pucciniomycotina</taxon>
        <taxon>Pucciniomycetes</taxon>
        <taxon>Pucciniales</taxon>
        <taxon>Phakopsoraceae</taxon>
        <taxon>Phakopsora</taxon>
    </lineage>
</organism>
<dbReference type="GO" id="GO:0016020">
    <property type="term" value="C:membrane"/>
    <property type="evidence" value="ECO:0007669"/>
    <property type="project" value="UniProtKB-SubCell"/>
</dbReference>
<evidence type="ECO:0000313" key="11">
    <source>
        <dbReference type="Proteomes" id="UP001153365"/>
    </source>
</evidence>
<gene>
    <name evidence="10" type="ORF">PPACK8108_LOCUS19463</name>
</gene>
<keyword evidence="7 8" id="KW-0472">Membrane</keyword>
<evidence type="ECO:0000256" key="4">
    <source>
        <dbReference type="ARBA" id="ARBA00022679"/>
    </source>
</evidence>
<feature type="transmembrane region" description="Helical" evidence="8">
    <location>
        <begin position="385"/>
        <end position="405"/>
    </location>
</feature>
<evidence type="ECO:0000256" key="5">
    <source>
        <dbReference type="ARBA" id="ARBA00022692"/>
    </source>
</evidence>
<sequence length="466" mass="53003">MDNLASMFWDFEPKNINPQLEFKNLSISLHTFPSTLNTSEAHYEAIFLPNIFFSSLTLILCALTYPLYTSNKSIFLVRKLFATICGLWWLIYPLVNAVTPIKDNVPKNFAHFLGSFILMSKSIEWGFTQDHSTAEQQKIVRRRSEEFKEKEDLDSKLSIYALSEWIFIHFTTLRGIQLPWGQYLKHNRNGFIEETRRLILCHCLSLLTLIPILYIRDFCEDSPTKAIKTIFGIYHIFGLSFFARGLHTIAVITSACATIEAANSTLAVLGHIIHPVISFLRFPAVICEFWNPIYYPPLFSDVLRLDSVASFWGKTWHQTFRRSFVVCGSTPAMKIAKGIGAPKKLIQIAALFGAFTVSGFLHSYPMYLMFDPSKTDGNISTSIKFKMFICFPLQALGILLEPIIIPLVPRRIGGGRLWTAGFLCLTLSLVTVEVCKVGRLSSLYKNLGEWTLKELFVPAFFSPMIL</sequence>
<comment type="pathway">
    <text evidence="2">Secondary metabolite biosynthesis.</text>
</comment>
<dbReference type="GO" id="GO:0008374">
    <property type="term" value="F:O-acyltransferase activity"/>
    <property type="evidence" value="ECO:0007669"/>
    <property type="project" value="InterPro"/>
</dbReference>
<dbReference type="GO" id="GO:0006629">
    <property type="term" value="P:lipid metabolic process"/>
    <property type="evidence" value="ECO:0007669"/>
    <property type="project" value="InterPro"/>
</dbReference>
<feature type="transmembrane region" description="Helical" evidence="8">
    <location>
        <begin position="417"/>
        <end position="435"/>
    </location>
</feature>
<proteinExistence type="inferred from homology"/>
<keyword evidence="11" id="KW-1185">Reference proteome</keyword>
<reference evidence="10" key="1">
    <citation type="submission" date="2022-06" db="EMBL/GenBank/DDBJ databases">
        <authorList>
            <consortium name="SYNGENTA / RWTH Aachen University"/>
        </authorList>
    </citation>
    <scope>NUCLEOTIDE SEQUENCE</scope>
</reference>
<name>A0AAV0BCJ1_PHAPC</name>
<dbReference type="InterPro" id="IPR032805">
    <property type="entry name" value="Wax_synthase_dom"/>
</dbReference>